<dbReference type="InterPro" id="IPR036513">
    <property type="entry name" value="STAS_dom_sf"/>
</dbReference>
<comment type="caution">
    <text evidence="2">The sequence shown here is derived from an EMBL/GenBank/DDBJ whole genome shotgun (WGS) entry which is preliminary data.</text>
</comment>
<dbReference type="RefSeq" id="WP_102844653.1">
    <property type="nucleotide sequence ID" value="NZ_PDZR01000020.1"/>
</dbReference>
<protein>
    <recommendedName>
        <fullName evidence="1">STAS domain-containing protein</fullName>
    </recommendedName>
</protein>
<evidence type="ECO:0000313" key="3">
    <source>
        <dbReference type="Proteomes" id="UP000236286"/>
    </source>
</evidence>
<accession>A0A2J7TE82</accession>
<gene>
    <name evidence="2" type="ORF">CR492_15600</name>
</gene>
<feature type="domain" description="STAS" evidence="1">
    <location>
        <begin position="1"/>
        <end position="95"/>
    </location>
</feature>
<evidence type="ECO:0000313" key="2">
    <source>
        <dbReference type="EMBL" id="PNG25066.1"/>
    </source>
</evidence>
<organism evidence="2 3">
    <name type="scientific">Methylocella silvestris</name>
    <dbReference type="NCBI Taxonomy" id="199596"/>
    <lineage>
        <taxon>Bacteria</taxon>
        <taxon>Pseudomonadati</taxon>
        <taxon>Pseudomonadota</taxon>
        <taxon>Alphaproteobacteria</taxon>
        <taxon>Hyphomicrobiales</taxon>
        <taxon>Beijerinckiaceae</taxon>
        <taxon>Methylocella</taxon>
    </lineage>
</organism>
<dbReference type="Pfam" id="PF13466">
    <property type="entry name" value="STAS_2"/>
    <property type="match status" value="1"/>
</dbReference>
<dbReference type="PROSITE" id="PS50801">
    <property type="entry name" value="STAS"/>
    <property type="match status" value="1"/>
</dbReference>
<evidence type="ECO:0000259" key="1">
    <source>
        <dbReference type="PROSITE" id="PS50801"/>
    </source>
</evidence>
<dbReference type="Gene3D" id="3.30.750.24">
    <property type="entry name" value="STAS domain"/>
    <property type="match status" value="1"/>
</dbReference>
<proteinExistence type="predicted"/>
<dbReference type="InterPro" id="IPR002645">
    <property type="entry name" value="STAS_dom"/>
</dbReference>
<reference evidence="2 3" key="1">
    <citation type="submission" date="2017-10" db="EMBL/GenBank/DDBJ databases">
        <title>Genome announcement of Methylocella silvestris TVC from permafrost.</title>
        <authorList>
            <person name="Wang J."/>
            <person name="Geng K."/>
            <person name="Ul-Haque F."/>
            <person name="Crombie A.T."/>
            <person name="Street L.E."/>
            <person name="Wookey P.A."/>
            <person name="Murrell J.C."/>
            <person name="Pratscher J."/>
        </authorList>
    </citation>
    <scope>NUCLEOTIDE SEQUENCE [LARGE SCALE GENOMIC DNA]</scope>
    <source>
        <strain evidence="2 3">TVC</strain>
    </source>
</reference>
<dbReference type="AlphaFoldDB" id="A0A2J7TE82"/>
<dbReference type="SUPFAM" id="SSF52091">
    <property type="entry name" value="SpoIIaa-like"/>
    <property type="match status" value="1"/>
</dbReference>
<dbReference type="InterPro" id="IPR058548">
    <property type="entry name" value="MlaB-like_STAS"/>
</dbReference>
<dbReference type="OrthoDB" id="8162693at2"/>
<name>A0A2J7TE82_METSI</name>
<dbReference type="EMBL" id="PDZR01000020">
    <property type="protein sequence ID" value="PNG25066.1"/>
    <property type="molecule type" value="Genomic_DNA"/>
</dbReference>
<sequence length="95" mass="10308">MSSIHMLCLDGDCNIANARALHRDLRDAFDRGAAVTVDCRGVERADVSLLQLLLSSQTTFFNRGLDFRIVDPAGVVGLLATRGGFRFDAVAGHIF</sequence>
<dbReference type="Proteomes" id="UP000236286">
    <property type="component" value="Unassembled WGS sequence"/>
</dbReference>